<dbReference type="Gene3D" id="3.40.50.10610">
    <property type="entry name" value="ABC-type transport auxiliary lipoprotein component"/>
    <property type="match status" value="1"/>
</dbReference>
<evidence type="ECO:0000313" key="2">
    <source>
        <dbReference type="Proteomes" id="UP000319342"/>
    </source>
</evidence>
<dbReference type="Pfam" id="PF13036">
    <property type="entry name" value="LpoB"/>
    <property type="match status" value="1"/>
</dbReference>
<dbReference type="InterPro" id="IPR014094">
    <property type="entry name" value="LpoB"/>
</dbReference>
<keyword evidence="2" id="KW-1185">Reference proteome</keyword>
<sequence length="204" mass="22778">MHFTKVLTIALCALSLAACKSGPTGRIKDAGEAIGVDRSRGGTAVYDEITADTMEKLLDRHRRQVNVQNPGGYLVAFVGLDTLGAEELRDQKPAIYDRIEESIVNSGVYRMISMRFVDRARQEAGLTQTEDLFIAKYRTAFLANLAEEGLSPDYLIWGKMTTQTSQIASGLRERRYRLSLEMIDSRSGLTVAKESGERMKEYED</sequence>
<dbReference type="AlphaFoldDB" id="A0A518D3K4"/>
<dbReference type="Proteomes" id="UP000319342">
    <property type="component" value="Chromosome"/>
</dbReference>
<organism evidence="1 2">
    <name type="scientific">Rohdeia mirabilis</name>
    <dbReference type="NCBI Taxonomy" id="2528008"/>
    <lineage>
        <taxon>Bacteria</taxon>
        <taxon>Pseudomonadati</taxon>
        <taxon>Planctomycetota</taxon>
        <taxon>Planctomycetia</taxon>
        <taxon>Planctomycetia incertae sedis</taxon>
        <taxon>Rohdeia</taxon>
    </lineage>
</organism>
<reference evidence="1 2" key="1">
    <citation type="submission" date="2019-02" db="EMBL/GenBank/DDBJ databases">
        <title>Deep-cultivation of Planctomycetes and their phenomic and genomic characterization uncovers novel biology.</title>
        <authorList>
            <person name="Wiegand S."/>
            <person name="Jogler M."/>
            <person name="Boedeker C."/>
            <person name="Pinto D."/>
            <person name="Vollmers J."/>
            <person name="Rivas-Marin E."/>
            <person name="Kohn T."/>
            <person name="Peeters S.H."/>
            <person name="Heuer A."/>
            <person name="Rast P."/>
            <person name="Oberbeckmann S."/>
            <person name="Bunk B."/>
            <person name="Jeske O."/>
            <person name="Meyerdierks A."/>
            <person name="Storesund J.E."/>
            <person name="Kallscheuer N."/>
            <person name="Luecker S."/>
            <person name="Lage O.M."/>
            <person name="Pohl T."/>
            <person name="Merkel B.J."/>
            <person name="Hornburger P."/>
            <person name="Mueller R.-W."/>
            <person name="Bruemmer F."/>
            <person name="Labrenz M."/>
            <person name="Spormann A.M."/>
            <person name="Op den Camp H."/>
            <person name="Overmann J."/>
            <person name="Amann R."/>
            <person name="Jetten M.S.M."/>
            <person name="Mascher T."/>
            <person name="Medema M.H."/>
            <person name="Devos D.P."/>
            <person name="Kaster A.-K."/>
            <person name="Ovreas L."/>
            <person name="Rohde M."/>
            <person name="Galperin M.Y."/>
            <person name="Jogler C."/>
        </authorList>
    </citation>
    <scope>NUCLEOTIDE SEQUENCE [LARGE SCALE GENOMIC DNA]</scope>
    <source>
        <strain evidence="1 2">Pla163</strain>
    </source>
</reference>
<name>A0A518D3K4_9BACT</name>
<evidence type="ECO:0000313" key="1">
    <source>
        <dbReference type="EMBL" id="QDU86062.1"/>
    </source>
</evidence>
<dbReference type="PROSITE" id="PS51257">
    <property type="entry name" value="PROKAR_LIPOPROTEIN"/>
    <property type="match status" value="1"/>
</dbReference>
<dbReference type="EMBL" id="CP036290">
    <property type="protein sequence ID" value="QDU86062.1"/>
    <property type="molecule type" value="Genomic_DNA"/>
</dbReference>
<dbReference type="RefSeq" id="WP_145190610.1">
    <property type="nucleotide sequence ID" value="NZ_CP036290.1"/>
</dbReference>
<proteinExistence type="predicted"/>
<gene>
    <name evidence="1" type="ORF">Pla163_32110</name>
</gene>
<accession>A0A518D3K4</accession>
<protein>
    <recommendedName>
        <fullName evidence="3">Penicillin-binding protein activator LpoB</fullName>
    </recommendedName>
</protein>
<evidence type="ECO:0008006" key="3">
    <source>
        <dbReference type="Google" id="ProtNLM"/>
    </source>
</evidence>